<keyword evidence="2" id="KW-1185">Reference proteome</keyword>
<protein>
    <submittedName>
        <fullName evidence="1">Uncharacterized protein</fullName>
    </submittedName>
</protein>
<accession>A0AC61RSR6</accession>
<name>A0AC61RSR6_9FIRM</name>
<evidence type="ECO:0000313" key="2">
    <source>
        <dbReference type="Proteomes" id="UP000304953"/>
    </source>
</evidence>
<reference evidence="1" key="1">
    <citation type="submission" date="2019-04" db="EMBL/GenBank/DDBJ databases">
        <title>Microbes associate with the intestines of laboratory mice.</title>
        <authorList>
            <person name="Navarre W."/>
            <person name="Wong E."/>
            <person name="Huang K."/>
            <person name="Tropini C."/>
            <person name="Ng K."/>
            <person name="Yu B."/>
        </authorList>
    </citation>
    <scope>NUCLEOTIDE SEQUENCE</scope>
    <source>
        <strain evidence="1">NM01_1-7b</strain>
    </source>
</reference>
<proteinExistence type="predicted"/>
<dbReference type="EMBL" id="SRYA01000044">
    <property type="protein sequence ID" value="TGY93433.1"/>
    <property type="molecule type" value="Genomic_DNA"/>
</dbReference>
<comment type="caution">
    <text evidence="1">The sequence shown here is derived from an EMBL/GenBank/DDBJ whole genome shotgun (WGS) entry which is preliminary data.</text>
</comment>
<organism evidence="1 2">
    <name type="scientific">Petralouisia muris</name>
    <dbReference type="NCBI Taxonomy" id="3032872"/>
    <lineage>
        <taxon>Bacteria</taxon>
        <taxon>Bacillati</taxon>
        <taxon>Bacillota</taxon>
        <taxon>Clostridia</taxon>
        <taxon>Lachnospirales</taxon>
        <taxon>Lachnospiraceae</taxon>
        <taxon>Petralouisia</taxon>
    </lineage>
</organism>
<dbReference type="Proteomes" id="UP000304953">
    <property type="component" value="Unassembled WGS sequence"/>
</dbReference>
<gene>
    <name evidence="1" type="ORF">E5329_18625</name>
</gene>
<sequence>MTPLDLLEALEGYCKEITKDMRLVARVTENSTQAAERPPAVFVGNLPNKESEKKAAPYILLKLLTGKDDNEESVCRVRIICVTFSEDKQENYIQCLNLVTKIKTKLLEDVVIDNRFSCQKPVEFIIYDDDLEVYQIGEIMTIWEMQQVKRDVRKYLT</sequence>
<evidence type="ECO:0000313" key="1">
    <source>
        <dbReference type="EMBL" id="TGY93433.1"/>
    </source>
</evidence>